<dbReference type="PROSITE" id="PS50077">
    <property type="entry name" value="HEAT_REPEAT"/>
    <property type="match status" value="1"/>
</dbReference>
<gene>
    <name evidence="1" type="ordered locus">Exig_0293</name>
</gene>
<dbReference type="InterPro" id="IPR021133">
    <property type="entry name" value="HEAT_type_2"/>
</dbReference>
<reference evidence="1 2" key="1">
    <citation type="journal article" date="2006" name="Extremophiles">
        <title>Characterization of Exiguobacterium isolates from the Siberian permafrost. Description of Exiguobacterium sibiricum sp. nov.</title>
        <authorList>
            <person name="Rodrigues D.F."/>
            <person name="Goris J."/>
            <person name="Vishnivetskaya T."/>
            <person name="Gilichinsky D."/>
            <person name="Thomashow M.F."/>
            <person name="Tiedje J.M."/>
        </authorList>
    </citation>
    <scope>NUCLEOTIDE SEQUENCE [LARGE SCALE GENOMIC DNA]</scope>
    <source>
        <strain evidence="2">DSM 17290 / CIP 109462 / JCM 13490 / 255-15</strain>
    </source>
</reference>
<sequence>MSLIKDVFTDEWLDRLGKALNATDFRKTVQQEDWEELAFKQRVRRIATRLEHHLPAEFEQAATRLETIAPDFPGLPGIVFPDYIEIQAEEGDWDRAMLALERLTPHSTSEFAVRRFLLDDQDRFLEGATRWSQSSDEHVRRLASEGTRPRLPWGQMIPSLIADPRPVLPILDSLLEDDALYVRKSVANHLNDIAKTHPELVIERLERLGTHSHTDWILRHASRTLLKQGHRDVLKAFGLVTRGTVTVDELTVTPTLAIGGELAFSFHVTTTEPQVLRIEYAIDYVKKRGTSQKVFRISERQVTGRETFAKRQSFRNLTTRVHYPGTHQVTILINGEAYATTEFDVTKEETT</sequence>
<accession>B1YHZ5</accession>
<dbReference type="STRING" id="262543.Exig_0293"/>
<dbReference type="EMBL" id="CP001022">
    <property type="protein sequence ID" value="ACB59779.1"/>
    <property type="molecule type" value="Genomic_DNA"/>
</dbReference>
<dbReference type="Proteomes" id="UP000001681">
    <property type="component" value="Chromosome"/>
</dbReference>
<dbReference type="Gene3D" id="1.25.40.290">
    <property type="entry name" value="ARM repeat domains"/>
    <property type="match status" value="1"/>
</dbReference>
<reference evidence="2" key="3">
    <citation type="submission" date="2008-04" db="EMBL/GenBank/DDBJ databases">
        <title>Complete sequence of chromosome of Exiguobacterium sibiricum 255-15.</title>
        <authorList>
            <consortium name="US DOE Joint Genome Institute"/>
            <person name="Copeland A."/>
            <person name="Lucas S."/>
            <person name="Lapidus A."/>
            <person name="Glavina del Rio T."/>
            <person name="Dalin E."/>
            <person name="Tice H."/>
            <person name="Bruce D."/>
            <person name="Goodwin L."/>
            <person name="Pitluck S."/>
            <person name="Kiss H."/>
            <person name="Chertkov O."/>
            <person name="Monk C."/>
            <person name="Brettin T."/>
            <person name="Detter J.C."/>
            <person name="Han C."/>
            <person name="Kuske C.R."/>
            <person name="Schmutz J."/>
            <person name="Larimer F."/>
            <person name="Land M."/>
            <person name="Hauser L."/>
            <person name="Kyrpides N."/>
            <person name="Mikhailova N."/>
            <person name="Vishnivetskaya T."/>
            <person name="Rodrigues D.F."/>
            <person name="Gilichinsky D."/>
            <person name="Tiedje J."/>
            <person name="Richardson P."/>
        </authorList>
    </citation>
    <scope>NUCLEOTIDE SEQUENCE [LARGE SCALE GENOMIC DNA]</scope>
    <source>
        <strain evidence="2">DSM 17290 / CIP 109462 / JCM 13490 / 255-15</strain>
    </source>
</reference>
<dbReference type="OrthoDB" id="9797162at2"/>
<proteinExistence type="predicted"/>
<dbReference type="HOGENOM" id="CLU_064289_0_0_9"/>
<dbReference type="AlphaFoldDB" id="B1YHZ5"/>
<organism evidence="1 2">
    <name type="scientific">Exiguobacterium sibiricum (strain DSM 17290 / CCUG 55495 / CIP 109462 / JCM 13490 / 255-15)</name>
    <dbReference type="NCBI Taxonomy" id="262543"/>
    <lineage>
        <taxon>Bacteria</taxon>
        <taxon>Bacillati</taxon>
        <taxon>Bacillota</taxon>
        <taxon>Bacilli</taxon>
        <taxon>Bacillales</taxon>
        <taxon>Bacillales Family XII. Incertae Sedis</taxon>
        <taxon>Exiguobacterium</taxon>
    </lineage>
</organism>
<dbReference type="Pfam" id="PF08713">
    <property type="entry name" value="DNA_alkylation"/>
    <property type="match status" value="1"/>
</dbReference>
<dbReference type="SUPFAM" id="SSF48371">
    <property type="entry name" value="ARM repeat"/>
    <property type="match status" value="1"/>
</dbReference>
<dbReference type="RefSeq" id="WP_012369204.1">
    <property type="nucleotide sequence ID" value="NC_010556.1"/>
</dbReference>
<evidence type="ECO:0008006" key="3">
    <source>
        <dbReference type="Google" id="ProtNLM"/>
    </source>
</evidence>
<evidence type="ECO:0000313" key="2">
    <source>
        <dbReference type="Proteomes" id="UP000001681"/>
    </source>
</evidence>
<name>B1YHZ5_EXIS2</name>
<keyword evidence="2" id="KW-1185">Reference proteome</keyword>
<protein>
    <recommendedName>
        <fullName evidence="3">DNA alkylation repair protein</fullName>
    </recommendedName>
</protein>
<dbReference type="InterPro" id="IPR014825">
    <property type="entry name" value="DNA_alkylation"/>
</dbReference>
<reference evidence="1 2" key="2">
    <citation type="journal article" date="2008" name="BMC Genomics">
        <title>Architecture of thermal adaptation in an Exiguobacterium sibiricum strain isolated from 3 million year old permafrost: a genome and transcriptome approach.</title>
        <authorList>
            <person name="Rodrigues D.F."/>
            <person name="Ivanova N."/>
            <person name="He Z."/>
            <person name="Huebner M."/>
            <person name="Zhou J."/>
            <person name="Tiedje J.M."/>
        </authorList>
    </citation>
    <scope>NUCLEOTIDE SEQUENCE [LARGE SCALE GENOMIC DNA]</scope>
    <source>
        <strain evidence="2">DSM 17290 / CIP 109462 / JCM 13490 / 255-15</strain>
    </source>
</reference>
<dbReference type="KEGG" id="esi:Exig_0293"/>
<dbReference type="eggNOG" id="COG4335">
    <property type="taxonomic scope" value="Bacteria"/>
</dbReference>
<evidence type="ECO:0000313" key="1">
    <source>
        <dbReference type="EMBL" id="ACB59779.1"/>
    </source>
</evidence>
<dbReference type="InterPro" id="IPR016024">
    <property type="entry name" value="ARM-type_fold"/>
</dbReference>